<sequence length="64" mass="7430">KTQLDITIYTIQSQFLGIDGVEPSWGTHLRKYMNNHNIIAEELPIIITKFVRASIESLEKRFPN</sequence>
<protein>
    <submittedName>
        <fullName evidence="1">6014_t:CDS:1</fullName>
    </submittedName>
</protein>
<evidence type="ECO:0000313" key="2">
    <source>
        <dbReference type="Proteomes" id="UP000789920"/>
    </source>
</evidence>
<gene>
    <name evidence="1" type="ORF">RPERSI_LOCUS8930</name>
</gene>
<dbReference type="EMBL" id="CAJVQC010016484">
    <property type="protein sequence ID" value="CAG8676868.1"/>
    <property type="molecule type" value="Genomic_DNA"/>
</dbReference>
<accession>A0ACA9NTT2</accession>
<proteinExistence type="predicted"/>
<keyword evidence="2" id="KW-1185">Reference proteome</keyword>
<reference evidence="1" key="1">
    <citation type="submission" date="2021-06" db="EMBL/GenBank/DDBJ databases">
        <authorList>
            <person name="Kallberg Y."/>
            <person name="Tangrot J."/>
            <person name="Rosling A."/>
        </authorList>
    </citation>
    <scope>NUCLEOTIDE SEQUENCE</scope>
    <source>
        <strain evidence="1">MA461A</strain>
    </source>
</reference>
<name>A0ACA9NTT2_9GLOM</name>
<dbReference type="Proteomes" id="UP000789920">
    <property type="component" value="Unassembled WGS sequence"/>
</dbReference>
<evidence type="ECO:0000313" key="1">
    <source>
        <dbReference type="EMBL" id="CAG8676868.1"/>
    </source>
</evidence>
<feature type="non-terminal residue" evidence="1">
    <location>
        <position position="1"/>
    </location>
</feature>
<comment type="caution">
    <text evidence="1">The sequence shown here is derived from an EMBL/GenBank/DDBJ whole genome shotgun (WGS) entry which is preliminary data.</text>
</comment>
<organism evidence="1 2">
    <name type="scientific">Racocetra persica</name>
    <dbReference type="NCBI Taxonomy" id="160502"/>
    <lineage>
        <taxon>Eukaryota</taxon>
        <taxon>Fungi</taxon>
        <taxon>Fungi incertae sedis</taxon>
        <taxon>Mucoromycota</taxon>
        <taxon>Glomeromycotina</taxon>
        <taxon>Glomeromycetes</taxon>
        <taxon>Diversisporales</taxon>
        <taxon>Gigasporaceae</taxon>
        <taxon>Racocetra</taxon>
    </lineage>
</organism>